<proteinExistence type="predicted"/>
<organism evidence="1 2">
    <name type="scientific">Thelohanellus kitauei</name>
    <name type="common">Myxosporean</name>
    <dbReference type="NCBI Taxonomy" id="669202"/>
    <lineage>
        <taxon>Eukaryota</taxon>
        <taxon>Metazoa</taxon>
        <taxon>Cnidaria</taxon>
        <taxon>Myxozoa</taxon>
        <taxon>Myxosporea</taxon>
        <taxon>Bivalvulida</taxon>
        <taxon>Platysporina</taxon>
        <taxon>Myxobolidae</taxon>
        <taxon>Thelohanellus</taxon>
    </lineage>
</organism>
<evidence type="ECO:0000313" key="2">
    <source>
        <dbReference type="Proteomes" id="UP000031668"/>
    </source>
</evidence>
<dbReference type="EMBL" id="JWZT01004627">
    <property type="protein sequence ID" value="KII63627.1"/>
    <property type="molecule type" value="Genomic_DNA"/>
</dbReference>
<gene>
    <name evidence="1" type="ORF">RF11_06667</name>
</gene>
<accession>A0A0C2J3L1</accession>
<name>A0A0C2J3L1_THEKT</name>
<dbReference type="Proteomes" id="UP000031668">
    <property type="component" value="Unassembled WGS sequence"/>
</dbReference>
<reference evidence="1 2" key="1">
    <citation type="journal article" date="2014" name="Genome Biol. Evol.">
        <title>The genome of the myxosporean Thelohanellus kitauei shows adaptations to nutrient acquisition within its fish host.</title>
        <authorList>
            <person name="Yang Y."/>
            <person name="Xiong J."/>
            <person name="Zhou Z."/>
            <person name="Huo F."/>
            <person name="Miao W."/>
            <person name="Ran C."/>
            <person name="Liu Y."/>
            <person name="Zhang J."/>
            <person name="Feng J."/>
            <person name="Wang M."/>
            <person name="Wang M."/>
            <person name="Wang L."/>
            <person name="Yao B."/>
        </authorList>
    </citation>
    <scope>NUCLEOTIDE SEQUENCE [LARGE SCALE GENOMIC DNA]</scope>
    <source>
        <strain evidence="1">Wuqing</strain>
    </source>
</reference>
<dbReference type="AlphaFoldDB" id="A0A0C2J3L1"/>
<evidence type="ECO:0000313" key="1">
    <source>
        <dbReference type="EMBL" id="KII63627.1"/>
    </source>
</evidence>
<keyword evidence="2" id="KW-1185">Reference proteome</keyword>
<comment type="caution">
    <text evidence="1">The sequence shown here is derived from an EMBL/GenBank/DDBJ whole genome shotgun (WGS) entry which is preliminary data.</text>
</comment>
<sequence>MGGRSALVNGLGGLKGSRPKKRLRTTYLEKHTVPSKCDFVAAGQCYRILTALRETAENYISQRKSKNISLNAETHGGCATLTGKKKELNGSALITEISKKRKYGIIIPYPIFMNF</sequence>
<protein>
    <submittedName>
        <fullName evidence="1">Uncharacterized protein</fullName>
    </submittedName>
</protein>